<evidence type="ECO:0000256" key="5">
    <source>
        <dbReference type="ARBA" id="ARBA00037357"/>
    </source>
</evidence>
<evidence type="ECO:0000259" key="8">
    <source>
        <dbReference type="PROSITE" id="PS50949"/>
    </source>
</evidence>
<name>A0A285N837_9HYPH</name>
<feature type="compositionally biased region" description="Polar residues" evidence="7">
    <location>
        <begin position="267"/>
        <end position="284"/>
    </location>
</feature>
<dbReference type="InterPro" id="IPR008920">
    <property type="entry name" value="TF_FadR/GntR_C"/>
</dbReference>
<comment type="function">
    <text evidence="5">Transcriptional repressor for the pyruvate dehydrogenase complex genes aceEF and lpd.</text>
</comment>
<dbReference type="PANTHER" id="PTHR43537">
    <property type="entry name" value="TRANSCRIPTIONAL REGULATOR, GNTR FAMILY"/>
    <property type="match status" value="1"/>
</dbReference>
<evidence type="ECO:0000256" key="4">
    <source>
        <dbReference type="ARBA" id="ARBA00023163"/>
    </source>
</evidence>
<feature type="region of interest" description="Disordered" evidence="7">
    <location>
        <begin position="251"/>
        <end position="300"/>
    </location>
</feature>
<dbReference type="PRINTS" id="PR00035">
    <property type="entry name" value="HTHGNTR"/>
</dbReference>
<feature type="domain" description="HTH gntR-type" evidence="8">
    <location>
        <begin position="9"/>
        <end position="77"/>
    </location>
</feature>
<dbReference type="InterPro" id="IPR011711">
    <property type="entry name" value="GntR_C"/>
</dbReference>
<dbReference type="Gene3D" id="1.20.120.530">
    <property type="entry name" value="GntR ligand-binding domain-like"/>
    <property type="match status" value="1"/>
</dbReference>
<dbReference type="CDD" id="cd07377">
    <property type="entry name" value="WHTH_GntR"/>
    <property type="match status" value="1"/>
</dbReference>
<dbReference type="AlphaFoldDB" id="A0A285N837"/>
<evidence type="ECO:0000313" key="9">
    <source>
        <dbReference type="EMBL" id="SNZ05635.1"/>
    </source>
</evidence>
<protein>
    <recommendedName>
        <fullName evidence="6">Pyruvate dehydrogenase complex repressor</fullName>
    </recommendedName>
</protein>
<dbReference type="OrthoDB" id="5450856at2"/>
<dbReference type="Pfam" id="PF00392">
    <property type="entry name" value="GntR"/>
    <property type="match status" value="1"/>
</dbReference>
<dbReference type="InterPro" id="IPR000524">
    <property type="entry name" value="Tscrpt_reg_HTH_GntR"/>
</dbReference>
<dbReference type="Proteomes" id="UP000219439">
    <property type="component" value="Unassembled WGS sequence"/>
</dbReference>
<dbReference type="InterPro" id="IPR036388">
    <property type="entry name" value="WH-like_DNA-bd_sf"/>
</dbReference>
<dbReference type="GO" id="GO:0003677">
    <property type="term" value="F:DNA binding"/>
    <property type="evidence" value="ECO:0007669"/>
    <property type="project" value="UniProtKB-KW"/>
</dbReference>
<keyword evidence="10" id="KW-1185">Reference proteome</keyword>
<dbReference type="InterPro" id="IPR036390">
    <property type="entry name" value="WH_DNA-bd_sf"/>
</dbReference>
<dbReference type="GO" id="GO:0003700">
    <property type="term" value="F:DNA-binding transcription factor activity"/>
    <property type="evidence" value="ECO:0007669"/>
    <property type="project" value="InterPro"/>
</dbReference>
<keyword evidence="3" id="KW-0238">DNA-binding</keyword>
<dbReference type="EMBL" id="OBEL01000001">
    <property type="protein sequence ID" value="SNZ05635.1"/>
    <property type="molecule type" value="Genomic_DNA"/>
</dbReference>
<evidence type="ECO:0000256" key="3">
    <source>
        <dbReference type="ARBA" id="ARBA00023125"/>
    </source>
</evidence>
<dbReference type="Pfam" id="PF07729">
    <property type="entry name" value="FCD"/>
    <property type="match status" value="1"/>
</dbReference>
<evidence type="ECO:0000256" key="1">
    <source>
        <dbReference type="ARBA" id="ARBA00022491"/>
    </source>
</evidence>
<reference evidence="9 10" key="1">
    <citation type="submission" date="2017-09" db="EMBL/GenBank/DDBJ databases">
        <authorList>
            <person name="Ehlers B."/>
            <person name="Leendertz F.H."/>
        </authorList>
    </citation>
    <scope>NUCLEOTIDE SEQUENCE [LARGE SCALE GENOMIC DNA]</scope>
    <source>
        <strain evidence="9 10">DSM 18289</strain>
    </source>
</reference>
<dbReference type="SUPFAM" id="SSF48008">
    <property type="entry name" value="GntR ligand-binding domain-like"/>
    <property type="match status" value="1"/>
</dbReference>
<evidence type="ECO:0000256" key="2">
    <source>
        <dbReference type="ARBA" id="ARBA00023015"/>
    </source>
</evidence>
<dbReference type="SMART" id="SM00345">
    <property type="entry name" value="HTH_GNTR"/>
    <property type="match status" value="1"/>
</dbReference>
<keyword evidence="1" id="KW-0678">Repressor</keyword>
<keyword evidence="4" id="KW-0804">Transcription</keyword>
<sequence length="300" mass="34201">MIFRAISQNRTSDAVIDQIERLILEGVLRSGDQLPAERELAGKLDVSRPVLRTALKELEERNLIRTQHGGGTFIANVVGTVFSDEVFELIRRHPKAHSDYFEFRRDLEGVTAEHAARRATDADKLILTRIMEVMRQHHAEGDIHKESEADFEFHQAIVEASHNMLMLHTLRSCYKLLAEGLFYSRIRLYETPGVQDALLQQHERLYKAVMDGNPDEAREAARHHMDYVEKTLARTNQAGIWEEISRMRLSQMADRSDKSPKARKSANGRSTTKASNKTDTQLASAHSARKTRNARDEMTG</sequence>
<evidence type="ECO:0000256" key="7">
    <source>
        <dbReference type="SAM" id="MobiDB-lite"/>
    </source>
</evidence>
<organism evidence="9 10">
    <name type="scientific">Cohaesibacter gelatinilyticus</name>
    <dbReference type="NCBI Taxonomy" id="372072"/>
    <lineage>
        <taxon>Bacteria</taxon>
        <taxon>Pseudomonadati</taxon>
        <taxon>Pseudomonadota</taxon>
        <taxon>Alphaproteobacteria</taxon>
        <taxon>Hyphomicrobiales</taxon>
        <taxon>Cohaesibacteraceae</taxon>
    </lineage>
</organism>
<dbReference type="SUPFAM" id="SSF46785">
    <property type="entry name" value="Winged helix' DNA-binding domain"/>
    <property type="match status" value="1"/>
</dbReference>
<keyword evidence="2" id="KW-0805">Transcription regulation</keyword>
<dbReference type="RefSeq" id="WP_097151522.1">
    <property type="nucleotide sequence ID" value="NZ_OBEL01000001.1"/>
</dbReference>
<dbReference type="Gene3D" id="1.10.10.10">
    <property type="entry name" value="Winged helix-like DNA-binding domain superfamily/Winged helix DNA-binding domain"/>
    <property type="match status" value="1"/>
</dbReference>
<dbReference type="SMART" id="SM00895">
    <property type="entry name" value="FCD"/>
    <property type="match status" value="1"/>
</dbReference>
<dbReference type="PANTHER" id="PTHR43537:SF34">
    <property type="entry name" value="PYRUVATE DEHYDROGENASE COMPLEX REPRESSOR"/>
    <property type="match status" value="1"/>
</dbReference>
<accession>A0A285N837</accession>
<proteinExistence type="predicted"/>
<evidence type="ECO:0000313" key="10">
    <source>
        <dbReference type="Proteomes" id="UP000219439"/>
    </source>
</evidence>
<dbReference type="PROSITE" id="PS50949">
    <property type="entry name" value="HTH_GNTR"/>
    <property type="match status" value="1"/>
</dbReference>
<evidence type="ECO:0000256" key="6">
    <source>
        <dbReference type="ARBA" id="ARBA00039592"/>
    </source>
</evidence>
<gene>
    <name evidence="9" type="ORF">SAMN06265368_0168</name>
</gene>